<evidence type="ECO:0000313" key="2">
    <source>
        <dbReference type="Proteomes" id="UP000252415"/>
    </source>
</evidence>
<sequence>MNLMTPVFIGTLIVILFLSGCGNFQISKSVESEETVSLSTSSTIPIEERIPGDGNELRKIAWGQVGEIARETVIGDWKEASIEKSSFEQVPLKKDSIKTSNNIYKVTFKTNQDELIGAIGIYIDAVSNQVVGEDARD</sequence>
<organism evidence="1 2">
    <name type="scientific">Paenibacillus prosopidis</name>
    <dbReference type="NCBI Taxonomy" id="630520"/>
    <lineage>
        <taxon>Bacteria</taxon>
        <taxon>Bacillati</taxon>
        <taxon>Bacillota</taxon>
        <taxon>Bacilli</taxon>
        <taxon>Bacillales</taxon>
        <taxon>Paenibacillaceae</taxon>
        <taxon>Paenibacillus</taxon>
    </lineage>
</organism>
<dbReference type="OrthoDB" id="2935349at2"/>
<dbReference type="RefSeq" id="WP_114384223.1">
    <property type="nucleotide sequence ID" value="NZ_QPJD01000035.1"/>
</dbReference>
<name>A0A368VJD9_9BACL</name>
<reference evidence="1 2" key="1">
    <citation type="submission" date="2018-07" db="EMBL/GenBank/DDBJ databases">
        <title>Genomic Encyclopedia of Type Strains, Phase III (KMG-III): the genomes of soil and plant-associated and newly described type strains.</title>
        <authorList>
            <person name="Whitman W."/>
        </authorList>
    </citation>
    <scope>NUCLEOTIDE SEQUENCE [LARGE SCALE GENOMIC DNA]</scope>
    <source>
        <strain evidence="1 2">CECT 7506</strain>
    </source>
</reference>
<accession>A0A368VJD9</accession>
<dbReference type="AlphaFoldDB" id="A0A368VJD9"/>
<keyword evidence="2" id="KW-1185">Reference proteome</keyword>
<protein>
    <submittedName>
        <fullName evidence="1">Uncharacterized protein</fullName>
    </submittedName>
</protein>
<evidence type="ECO:0000313" key="1">
    <source>
        <dbReference type="EMBL" id="RCW40346.1"/>
    </source>
</evidence>
<dbReference type="EMBL" id="QPJD01000035">
    <property type="protein sequence ID" value="RCW40346.1"/>
    <property type="molecule type" value="Genomic_DNA"/>
</dbReference>
<dbReference type="Proteomes" id="UP000252415">
    <property type="component" value="Unassembled WGS sequence"/>
</dbReference>
<gene>
    <name evidence="1" type="ORF">DFP97_1358</name>
</gene>
<comment type="caution">
    <text evidence="1">The sequence shown here is derived from an EMBL/GenBank/DDBJ whole genome shotgun (WGS) entry which is preliminary data.</text>
</comment>
<proteinExistence type="predicted"/>